<evidence type="ECO:0000313" key="1">
    <source>
        <dbReference type="EMBL" id="BAN35976.1"/>
    </source>
</evidence>
<keyword evidence="2" id="KW-1185">Reference proteome</keyword>
<dbReference type="HOGENOM" id="CLU_887836_0_0_4"/>
<name>S6AIC0_SULDS</name>
<protein>
    <submittedName>
        <fullName evidence="1">Uncharacterized protein</fullName>
    </submittedName>
</protein>
<reference evidence="1 2" key="1">
    <citation type="journal article" date="2012" name="Appl. Environ. Microbiol.">
        <title>Draft genome sequence of a psychrotolerant sulfur-oxidizing bacterium, Sulfuricella denitrificans skB26, and proteomic insights into cold adaptation.</title>
        <authorList>
            <person name="Watanabe T."/>
            <person name="Kojima H."/>
            <person name="Fukui M."/>
        </authorList>
    </citation>
    <scope>NUCLEOTIDE SEQUENCE [LARGE SCALE GENOMIC DNA]</scope>
    <source>
        <strain evidence="2">skB26</strain>
    </source>
</reference>
<sequence length="318" mass="36604">MGYLRNLLGLERQKELPGLASAIERAVNRVEPHLKQIGGYPKAFHKPVTSALEYSRSLAALIPGPVEINRAAYAQIPFVHALFPSVDFIHEGLCSSLAMRNFHVQNPASREVYALMGMRRWEKNTVGMELHGQVLRRDVLQHIVYFTNHTLENPSTSIEETRELISWSIFDKLIDLVAKRIEARKHEKSDLLRQNDLLMARLHEANEQTRPALAEEVANMLTKIQEHVALLEFRYYVHDFEAVLLNPDQHLRLERTSMYLDDMGVRREPGEGAGKPVEFDDLIGFDRRQWTVTLVHCSDFHVEPYADMLDAAYRRLSI</sequence>
<dbReference type="OrthoDB" id="8557243at2"/>
<gene>
    <name evidence="1" type="ORF">SCD_n02167</name>
</gene>
<dbReference type="AlphaFoldDB" id="S6AIC0"/>
<dbReference type="eggNOG" id="COG5380">
    <property type="taxonomic scope" value="Bacteria"/>
</dbReference>
<dbReference type="Proteomes" id="UP000015559">
    <property type="component" value="Chromosome"/>
</dbReference>
<dbReference type="STRING" id="1163617.SCD_n02167"/>
<dbReference type="RefSeq" id="WP_009205173.1">
    <property type="nucleotide sequence ID" value="NC_022357.1"/>
</dbReference>
<accession>S6AIC0</accession>
<organism evidence="1 2">
    <name type="scientific">Sulfuricella denitrificans (strain DSM 22764 / NBRC 105220 / skB26)</name>
    <dbReference type="NCBI Taxonomy" id="1163617"/>
    <lineage>
        <taxon>Bacteria</taxon>
        <taxon>Pseudomonadati</taxon>
        <taxon>Pseudomonadota</taxon>
        <taxon>Betaproteobacteria</taxon>
        <taxon>Nitrosomonadales</taxon>
        <taxon>Sulfuricellaceae</taxon>
        <taxon>Sulfuricella</taxon>
    </lineage>
</organism>
<proteinExistence type="predicted"/>
<evidence type="ECO:0000313" key="2">
    <source>
        <dbReference type="Proteomes" id="UP000015559"/>
    </source>
</evidence>
<dbReference type="KEGG" id="sdr:SCD_n02167"/>
<dbReference type="EMBL" id="AP013066">
    <property type="protein sequence ID" value="BAN35976.1"/>
    <property type="molecule type" value="Genomic_DNA"/>
</dbReference>